<gene>
    <name evidence="2" type="ORF">PCOR1329_LOCUS2358</name>
</gene>
<feature type="compositionally biased region" description="Gly residues" evidence="1">
    <location>
        <begin position="8"/>
        <end position="19"/>
    </location>
</feature>
<comment type="caution">
    <text evidence="2">The sequence shown here is derived from an EMBL/GenBank/DDBJ whole genome shotgun (WGS) entry which is preliminary data.</text>
</comment>
<feature type="region of interest" description="Disordered" evidence="1">
    <location>
        <begin position="1"/>
        <end position="20"/>
    </location>
</feature>
<dbReference type="SUPFAM" id="SSF51197">
    <property type="entry name" value="Clavaminate synthase-like"/>
    <property type="match status" value="1"/>
</dbReference>
<dbReference type="Gene3D" id="2.60.120.650">
    <property type="entry name" value="Cupin"/>
    <property type="match status" value="1"/>
</dbReference>
<dbReference type="EMBL" id="CAUYUJ010000591">
    <property type="protein sequence ID" value="CAK0791477.1"/>
    <property type="molecule type" value="Genomic_DNA"/>
</dbReference>
<accession>A0ABN9PIS1</accession>
<keyword evidence="3" id="KW-1185">Reference proteome</keyword>
<protein>
    <recommendedName>
        <fullName evidence="4">JmjC domain-containing protein</fullName>
    </recommendedName>
</protein>
<evidence type="ECO:0008006" key="4">
    <source>
        <dbReference type="Google" id="ProtNLM"/>
    </source>
</evidence>
<name>A0ABN9PIS1_9DINO</name>
<sequence>MDTRSSASGGGGGAAGGGPPKHLRQSLCRGSLLLVAVLGYAGNWLYPSDDLSQICEALPWFLDNPPAVTVPTEGNVRAFMRACKQVFPTLSEPMRTRLRILAVHQHGRLDDALPCPEFCPPFCLDHVPKADPAVCASGFPKKKDEHIGKEDLHFYNQHGIRPLQARRIEPHQILDAWKAGEVATFDARTEAASRAPFRHQHPRHRHQARGQGAHDIPFNVRLFYGAEPLVPGSHFAHKDPSPCEDAMRLFKKYQRIYGSRSMFTRLMRLFWVPWTLWRTCYKEISLAKVAELSKNFDTTPLHYSPTNATAFATEAADFIPRLASNRGLGNSNLHYKKIPQLLEGIDMAKKIGIQDMVIGTHTYWWFGISGGDFHPDAQDNFLIQLTEKIEAIIIPPNCSSLVFMNHFNKHPELRGAPEFYMEQKQVPFYHVTLQPGYGVLIPSRAAHRIISGSSQRVGLNFFFEPKFGEMVWGGSPHNFYNMQNPNVAVLRELWMRALSRMFDDTGRVMAMHTSKLEYL</sequence>
<evidence type="ECO:0000313" key="3">
    <source>
        <dbReference type="Proteomes" id="UP001189429"/>
    </source>
</evidence>
<reference evidence="2" key="1">
    <citation type="submission" date="2023-10" db="EMBL/GenBank/DDBJ databases">
        <authorList>
            <person name="Chen Y."/>
            <person name="Shah S."/>
            <person name="Dougan E. K."/>
            <person name="Thang M."/>
            <person name="Chan C."/>
        </authorList>
    </citation>
    <scope>NUCLEOTIDE SEQUENCE [LARGE SCALE GENOMIC DNA]</scope>
</reference>
<evidence type="ECO:0000256" key="1">
    <source>
        <dbReference type="SAM" id="MobiDB-lite"/>
    </source>
</evidence>
<dbReference type="Proteomes" id="UP001189429">
    <property type="component" value="Unassembled WGS sequence"/>
</dbReference>
<organism evidence="2 3">
    <name type="scientific">Prorocentrum cordatum</name>
    <dbReference type="NCBI Taxonomy" id="2364126"/>
    <lineage>
        <taxon>Eukaryota</taxon>
        <taxon>Sar</taxon>
        <taxon>Alveolata</taxon>
        <taxon>Dinophyceae</taxon>
        <taxon>Prorocentrales</taxon>
        <taxon>Prorocentraceae</taxon>
        <taxon>Prorocentrum</taxon>
    </lineage>
</organism>
<proteinExistence type="predicted"/>
<evidence type="ECO:0000313" key="2">
    <source>
        <dbReference type="EMBL" id="CAK0791477.1"/>
    </source>
</evidence>